<feature type="domain" description="Ig-like" evidence="2">
    <location>
        <begin position="229"/>
        <end position="341"/>
    </location>
</feature>
<proteinExistence type="predicted"/>
<dbReference type="EMBL" id="CANHGI010000006">
    <property type="protein sequence ID" value="CAI5456300.1"/>
    <property type="molecule type" value="Genomic_DNA"/>
</dbReference>
<keyword evidence="5" id="KW-1185">Reference proteome</keyword>
<dbReference type="SMART" id="SM00060">
    <property type="entry name" value="FN3"/>
    <property type="match status" value="1"/>
</dbReference>
<organism evidence="4 5">
    <name type="scientific">Caenorhabditis angaria</name>
    <dbReference type="NCBI Taxonomy" id="860376"/>
    <lineage>
        <taxon>Eukaryota</taxon>
        <taxon>Metazoa</taxon>
        <taxon>Ecdysozoa</taxon>
        <taxon>Nematoda</taxon>
        <taxon>Chromadorea</taxon>
        <taxon>Rhabditida</taxon>
        <taxon>Rhabditina</taxon>
        <taxon>Rhabditomorpha</taxon>
        <taxon>Rhabditoidea</taxon>
        <taxon>Rhabditidae</taxon>
        <taxon>Peloderinae</taxon>
        <taxon>Caenorhabditis</taxon>
    </lineage>
</organism>
<dbReference type="Proteomes" id="UP001152747">
    <property type="component" value="Unassembled WGS sequence"/>
</dbReference>
<dbReference type="InterPro" id="IPR013783">
    <property type="entry name" value="Ig-like_fold"/>
</dbReference>
<name>A0A9P1J605_9PELO</name>
<dbReference type="Pfam" id="PF01682">
    <property type="entry name" value="DB"/>
    <property type="match status" value="2"/>
</dbReference>
<dbReference type="PROSITE" id="PS50835">
    <property type="entry name" value="IG_LIKE"/>
    <property type="match status" value="1"/>
</dbReference>
<evidence type="ECO:0000313" key="4">
    <source>
        <dbReference type="EMBL" id="CAI5456300.1"/>
    </source>
</evidence>
<gene>
    <name evidence="4" type="ORF">CAMP_LOCUS18937</name>
</gene>
<comment type="caution">
    <text evidence="4">The sequence shown here is derived from an EMBL/GenBank/DDBJ whole genome shotgun (WGS) entry which is preliminary data.</text>
</comment>
<evidence type="ECO:0000259" key="3">
    <source>
        <dbReference type="PROSITE" id="PS50853"/>
    </source>
</evidence>
<keyword evidence="1" id="KW-0732">Signal</keyword>
<accession>A0A9P1J605</accession>
<reference evidence="4" key="1">
    <citation type="submission" date="2022-11" db="EMBL/GenBank/DDBJ databases">
        <authorList>
            <person name="Kikuchi T."/>
        </authorList>
    </citation>
    <scope>NUCLEOTIDE SEQUENCE</scope>
    <source>
        <strain evidence="4">PS1010</strain>
    </source>
</reference>
<evidence type="ECO:0000259" key="2">
    <source>
        <dbReference type="PROSITE" id="PS50835"/>
    </source>
</evidence>
<dbReference type="OrthoDB" id="5843172at2759"/>
<feature type="domain" description="Fibronectin type-III" evidence="3">
    <location>
        <begin position="141"/>
        <end position="240"/>
    </location>
</feature>
<sequence length="544" mass="61953">MIISIFLFYFLLIIIICSHFVNCSHIQCCQEAGVPHHCAKSLCNLNAPPGDLERYSLFDGRRTCATYLPEISTCLADGRDSTACCVKEAESPDDSACFGICNGTMEYDTTRNIAYFQSCFSVNTDAIYKCIKSSHNSSPSMPRDLELEELGENSVRLNWKQPLKNARYVTFYKVHVVESRNMRNTPSVYSTKNLEFTINNLKSESTYSFFVIAHGKSYQGNDEYYKSTPSNIIHFTLSKNILVFDKIKRLPKQADSAELSCHLKVLHGTKPIVEWEKSTIDGTQIIENSQNRFIITQYSSDTTPRFMVSSLEIRNLQPSDFTVYRCHIKGQSQEYGQIEIQSHSFSDSPPESNPPQTINECCLDSISQPHCKSMCNMNPLRRSNFAPMTRCMTEFHNLFRCTLTHMNNAACCIKSKIPYQCLGLCEGSYDLDFFELATCLSYDDKIGQCQAETLNLRPQPVSDVENSYSENDGTFTFTWAPSIGAKIYHIYKRFNGEKWSSETSNLTKYTTENVDEIVFLAVNDYGVSNQNRLIFIDGKWITPR</sequence>
<evidence type="ECO:0000256" key="1">
    <source>
        <dbReference type="SAM" id="SignalP"/>
    </source>
</evidence>
<dbReference type="InterPro" id="IPR003961">
    <property type="entry name" value="FN3_dom"/>
</dbReference>
<dbReference type="AlphaFoldDB" id="A0A9P1J605"/>
<dbReference type="SUPFAM" id="SSF48726">
    <property type="entry name" value="Immunoglobulin"/>
    <property type="match status" value="1"/>
</dbReference>
<dbReference type="Pfam" id="PF00041">
    <property type="entry name" value="fn3"/>
    <property type="match status" value="1"/>
</dbReference>
<dbReference type="InterPro" id="IPR036179">
    <property type="entry name" value="Ig-like_dom_sf"/>
</dbReference>
<feature type="chain" id="PRO_5040381975" evidence="1">
    <location>
        <begin position="24"/>
        <end position="544"/>
    </location>
</feature>
<dbReference type="InterPro" id="IPR036116">
    <property type="entry name" value="FN3_sf"/>
</dbReference>
<dbReference type="InterPro" id="IPR007110">
    <property type="entry name" value="Ig-like_dom"/>
</dbReference>
<dbReference type="InterPro" id="IPR002602">
    <property type="entry name" value="DB"/>
</dbReference>
<dbReference type="PROSITE" id="PS50853">
    <property type="entry name" value="FN3"/>
    <property type="match status" value="1"/>
</dbReference>
<protein>
    <submittedName>
        <fullName evidence="4">Uncharacterized protein</fullName>
    </submittedName>
</protein>
<evidence type="ECO:0000313" key="5">
    <source>
        <dbReference type="Proteomes" id="UP001152747"/>
    </source>
</evidence>
<dbReference type="CDD" id="cd00063">
    <property type="entry name" value="FN3"/>
    <property type="match status" value="1"/>
</dbReference>
<dbReference type="Gene3D" id="2.60.40.10">
    <property type="entry name" value="Immunoglobulins"/>
    <property type="match status" value="2"/>
</dbReference>
<feature type="signal peptide" evidence="1">
    <location>
        <begin position="1"/>
        <end position="23"/>
    </location>
</feature>
<dbReference type="SUPFAM" id="SSF49265">
    <property type="entry name" value="Fibronectin type III"/>
    <property type="match status" value="1"/>
</dbReference>
<dbReference type="CDD" id="cd00096">
    <property type="entry name" value="Ig"/>
    <property type="match status" value="1"/>
</dbReference>